<dbReference type="PANTHER" id="PTHR28008:SF1">
    <property type="entry name" value="DOMAIN PROTEIN, PUTATIVE (AFU_ORTHOLOGUE AFUA_3G10980)-RELATED"/>
    <property type="match status" value="1"/>
</dbReference>
<proteinExistence type="predicted"/>
<comment type="caution">
    <text evidence="3">The sequence shown here is derived from an EMBL/GenBank/DDBJ whole genome shotgun (WGS) entry which is preliminary data.</text>
</comment>
<evidence type="ECO:0000256" key="1">
    <source>
        <dbReference type="SAM" id="Phobius"/>
    </source>
</evidence>
<dbReference type="EMBL" id="AJYA01000005">
    <property type="protein sequence ID" value="EIM78502.1"/>
    <property type="molecule type" value="Genomic_DNA"/>
</dbReference>
<dbReference type="NCBIfam" id="NF037970">
    <property type="entry name" value="vanZ_1"/>
    <property type="match status" value="1"/>
</dbReference>
<dbReference type="Pfam" id="PF04892">
    <property type="entry name" value="VanZ"/>
    <property type="match status" value="1"/>
</dbReference>
<dbReference type="STRING" id="1189621.A3SI_03153"/>
<evidence type="ECO:0000313" key="3">
    <source>
        <dbReference type="EMBL" id="EIM78502.1"/>
    </source>
</evidence>
<feature type="domain" description="VanZ-like" evidence="2">
    <location>
        <begin position="33"/>
        <end position="120"/>
    </location>
</feature>
<dbReference type="PANTHER" id="PTHR28008">
    <property type="entry name" value="DOMAIN PROTEIN, PUTATIVE (AFU_ORTHOLOGUE AFUA_3G10980)-RELATED"/>
    <property type="match status" value="1"/>
</dbReference>
<feature type="transmembrane region" description="Helical" evidence="1">
    <location>
        <begin position="41"/>
        <end position="58"/>
    </location>
</feature>
<dbReference type="InterPro" id="IPR006976">
    <property type="entry name" value="VanZ-like"/>
</dbReference>
<keyword evidence="4" id="KW-1185">Reference proteome</keyword>
<gene>
    <name evidence="3" type="ORF">A3SI_03153</name>
</gene>
<feature type="transmembrane region" description="Helical" evidence="1">
    <location>
        <begin position="70"/>
        <end position="91"/>
    </location>
</feature>
<keyword evidence="1" id="KW-1133">Transmembrane helix</keyword>
<dbReference type="AlphaFoldDB" id="I5C9K0"/>
<keyword evidence="1" id="KW-0472">Membrane</keyword>
<dbReference type="Proteomes" id="UP000005551">
    <property type="component" value="Unassembled WGS sequence"/>
</dbReference>
<protein>
    <submittedName>
        <fullName evidence="3">Vanz family protein</fullName>
    </submittedName>
</protein>
<organism evidence="3 4">
    <name type="scientific">Nitritalea halalkaliphila LW7</name>
    <dbReference type="NCBI Taxonomy" id="1189621"/>
    <lineage>
        <taxon>Bacteria</taxon>
        <taxon>Pseudomonadati</taxon>
        <taxon>Bacteroidota</taxon>
        <taxon>Cytophagia</taxon>
        <taxon>Cytophagales</taxon>
        <taxon>Cyclobacteriaceae</taxon>
        <taxon>Nitritalea</taxon>
    </lineage>
</organism>
<dbReference type="RefSeq" id="WP_009053504.1">
    <property type="nucleotide sequence ID" value="NZ_AJYA01000005.1"/>
</dbReference>
<evidence type="ECO:0000259" key="2">
    <source>
        <dbReference type="Pfam" id="PF04892"/>
    </source>
</evidence>
<name>I5C9K0_9BACT</name>
<feature type="transmembrane region" description="Helical" evidence="1">
    <location>
        <begin position="103"/>
        <end position="121"/>
    </location>
</feature>
<reference evidence="3 4" key="1">
    <citation type="submission" date="2012-05" db="EMBL/GenBank/DDBJ databases">
        <title>Genome sequence of Nitritalea halalkaliphila LW7.</title>
        <authorList>
            <person name="Jangir P.K."/>
            <person name="Singh A."/>
            <person name="Shivaji S."/>
            <person name="Sharma R."/>
        </authorList>
    </citation>
    <scope>NUCLEOTIDE SEQUENCE [LARGE SCALE GENOMIC DNA]</scope>
    <source>
        <strain evidence="3 4">LW7</strain>
    </source>
</reference>
<sequence length="128" mass="14733">MNKRFFPVLVLLIGISIALLLPGEAIPSEGPEIPYVDKIAHFTLFFFLGYSLGFASVHKKHRLKALRKRYLFTIYLLFGVIYAIFIEYLQQLVPNRSFEYADIIANLSGSAVGVSIFYFVYKRNRKFA</sequence>
<evidence type="ECO:0000313" key="4">
    <source>
        <dbReference type="Proteomes" id="UP000005551"/>
    </source>
</evidence>
<keyword evidence="1" id="KW-0812">Transmembrane</keyword>
<accession>I5C9K0</accession>